<dbReference type="PANTHER" id="PTHR43737">
    <property type="entry name" value="BLL7424 PROTEIN"/>
    <property type="match status" value="1"/>
</dbReference>
<name>A0A419RWW0_9SPHN</name>
<dbReference type="InterPro" id="IPR010869">
    <property type="entry name" value="DUF1501"/>
</dbReference>
<evidence type="ECO:0000313" key="1">
    <source>
        <dbReference type="EMBL" id="RJY10252.1"/>
    </source>
</evidence>
<dbReference type="PANTHER" id="PTHR43737:SF1">
    <property type="entry name" value="DUF1501 DOMAIN-CONTAINING PROTEIN"/>
    <property type="match status" value="1"/>
</dbReference>
<dbReference type="AlphaFoldDB" id="A0A419RWW0"/>
<dbReference type="OrthoDB" id="9779968at2"/>
<accession>A0A419RWW0</accession>
<dbReference type="Pfam" id="PF07394">
    <property type="entry name" value="DUF1501"/>
    <property type="match status" value="1"/>
</dbReference>
<dbReference type="InterPro" id="IPR006311">
    <property type="entry name" value="TAT_signal"/>
</dbReference>
<proteinExistence type="predicted"/>
<gene>
    <name evidence="1" type="ORF">D6201_07090</name>
</gene>
<organism evidence="1 2">
    <name type="scientific">Aurantiacibacter aquimixticola</name>
    <dbReference type="NCBI Taxonomy" id="1958945"/>
    <lineage>
        <taxon>Bacteria</taxon>
        <taxon>Pseudomonadati</taxon>
        <taxon>Pseudomonadota</taxon>
        <taxon>Alphaproteobacteria</taxon>
        <taxon>Sphingomonadales</taxon>
        <taxon>Erythrobacteraceae</taxon>
        <taxon>Aurantiacibacter</taxon>
    </lineage>
</organism>
<reference evidence="1 2" key="1">
    <citation type="journal article" date="2017" name="Int. J. Syst. Evol. Microbiol.">
        <title>Erythrobacter aquimixticola sp. nov., isolated from the junction between the ocean and a freshwater spring.</title>
        <authorList>
            <person name="Park S."/>
            <person name="Jung Y.T."/>
            <person name="Choi S.J."/>
            <person name="Yoon J.H."/>
        </authorList>
    </citation>
    <scope>NUCLEOTIDE SEQUENCE [LARGE SCALE GENOMIC DNA]</scope>
    <source>
        <strain evidence="1 2">JSSK-14</strain>
    </source>
</reference>
<comment type="caution">
    <text evidence="1">The sequence shown here is derived from an EMBL/GenBank/DDBJ whole genome shotgun (WGS) entry which is preliminary data.</text>
</comment>
<dbReference type="Proteomes" id="UP000285232">
    <property type="component" value="Unassembled WGS sequence"/>
</dbReference>
<evidence type="ECO:0000313" key="2">
    <source>
        <dbReference type="Proteomes" id="UP000285232"/>
    </source>
</evidence>
<protein>
    <submittedName>
        <fullName evidence="1">DUF1501 domain-containing protein</fullName>
    </submittedName>
</protein>
<dbReference type="PROSITE" id="PS51318">
    <property type="entry name" value="TAT"/>
    <property type="match status" value="1"/>
</dbReference>
<keyword evidence="2" id="KW-1185">Reference proteome</keyword>
<sequence>MAHQSRNIGRDDFSRISGDRMMKLSEFPGASSRRDFLRGAGSLPLTGVLLASGAQAQSAQNTDYRALVCIYLQGGWDNWSIFVPFDEASHAAYGEARGAMALSQSELGSGVLQPRNDMEGRSFALHPQMTGLRDAFRNGDLAIVQNVGTLWQPVSKQGIRDGALIPSQLFSHNHQSRLALAGYSDKANTGWGGRIADRMRGRNARQTLTSLNATTHAQFLSGADTSPYAITEKGAVQLLDGDTSFFGTDIAQLVESVATGSHDNPMRDTLSDVTRRTLDHAGLLGSSFARIDGSELPELQIGSSDLAEQLRAIARAIAVGPSLGMRRQVFFARMHGWDTHSGGLGDVRIQASEIDRALSGFHRLLQRWGLSSAVTTASVSDFGRTLASNGDGSDHGWGGTSFVLGGAVAGGRIYGKSPTVALDGPDTLSGGRLIPTTSTDQIAASLARWMGVADTDLASIANNIGHFPADQRALPIFR</sequence>
<dbReference type="EMBL" id="RAHX01000001">
    <property type="protein sequence ID" value="RJY10252.1"/>
    <property type="molecule type" value="Genomic_DNA"/>
</dbReference>